<dbReference type="InterPro" id="IPR036976">
    <property type="entry name" value="RimM_N_sf"/>
</dbReference>
<dbReference type="AlphaFoldDB" id="A0A2P7EFH7"/>
<dbReference type="PANTHER" id="PTHR33692:SF1">
    <property type="entry name" value="RIBOSOME MATURATION FACTOR RIMM"/>
    <property type="match status" value="1"/>
</dbReference>
<evidence type="ECO:0000256" key="2">
    <source>
        <dbReference type="ARBA" id="ARBA00022517"/>
    </source>
</evidence>
<comment type="subcellular location">
    <subcellularLocation>
        <location evidence="5">Cytoplasm</location>
    </subcellularLocation>
</comment>
<organism evidence="8 9">
    <name type="scientific">Synechococcus lacustris str. Tous</name>
    <dbReference type="NCBI Taxonomy" id="1910958"/>
    <lineage>
        <taxon>Bacteria</taxon>
        <taxon>Bacillati</taxon>
        <taxon>Cyanobacteriota</taxon>
        <taxon>Cyanophyceae</taxon>
        <taxon>Synechococcales</taxon>
        <taxon>Synechococcaceae</taxon>
        <taxon>Synechococcus</taxon>
    </lineage>
</organism>
<dbReference type="InterPro" id="IPR011033">
    <property type="entry name" value="PRC_barrel-like_sf"/>
</dbReference>
<keyword evidence="3 5" id="KW-0698">rRNA processing</keyword>
<dbReference type="GO" id="GO:0043022">
    <property type="term" value="F:ribosome binding"/>
    <property type="evidence" value="ECO:0007669"/>
    <property type="project" value="InterPro"/>
</dbReference>
<evidence type="ECO:0000313" key="9">
    <source>
        <dbReference type="Proteomes" id="UP000240206"/>
    </source>
</evidence>
<evidence type="ECO:0000256" key="1">
    <source>
        <dbReference type="ARBA" id="ARBA00022490"/>
    </source>
</evidence>
<comment type="similarity">
    <text evidence="5">Belongs to the RimM family.</text>
</comment>
<dbReference type="Pfam" id="PF24986">
    <property type="entry name" value="PRC_RimM"/>
    <property type="match status" value="1"/>
</dbReference>
<gene>
    <name evidence="5" type="primary">rimM</name>
    <name evidence="8" type="ORF">C7K08_05235</name>
</gene>
<comment type="subunit">
    <text evidence="5">Binds ribosomal protein uS19.</text>
</comment>
<dbReference type="Gene3D" id="2.30.30.240">
    <property type="entry name" value="PRC-barrel domain"/>
    <property type="match status" value="1"/>
</dbReference>
<dbReference type="Pfam" id="PF01782">
    <property type="entry name" value="RimM"/>
    <property type="match status" value="1"/>
</dbReference>
<comment type="domain">
    <text evidence="5">The PRC barrel domain binds ribosomal protein uS19.</text>
</comment>
<dbReference type="GO" id="GO:0042274">
    <property type="term" value="P:ribosomal small subunit biogenesis"/>
    <property type="evidence" value="ECO:0007669"/>
    <property type="project" value="UniProtKB-UniRule"/>
</dbReference>
<name>A0A2P7EFH7_9SYNE</name>
<dbReference type="Gene3D" id="2.40.30.60">
    <property type="entry name" value="RimM"/>
    <property type="match status" value="1"/>
</dbReference>
<evidence type="ECO:0000256" key="3">
    <source>
        <dbReference type="ARBA" id="ARBA00022552"/>
    </source>
</evidence>
<comment type="caution">
    <text evidence="8">The sequence shown here is derived from an EMBL/GenBank/DDBJ whole genome shotgun (WGS) entry which is preliminary data.</text>
</comment>
<dbReference type="GO" id="GO:0005737">
    <property type="term" value="C:cytoplasm"/>
    <property type="evidence" value="ECO:0007669"/>
    <property type="project" value="UniProtKB-SubCell"/>
</dbReference>
<dbReference type="InterPro" id="IPR002676">
    <property type="entry name" value="RimM_N"/>
</dbReference>
<protein>
    <recommendedName>
        <fullName evidence="5">Ribosome maturation factor RimM</fullName>
    </recommendedName>
</protein>
<evidence type="ECO:0000313" key="8">
    <source>
        <dbReference type="EMBL" id="PSI01976.1"/>
    </source>
</evidence>
<proteinExistence type="inferred from homology"/>
<dbReference type="InterPro" id="IPR011961">
    <property type="entry name" value="RimM"/>
</dbReference>
<dbReference type="GO" id="GO:0006364">
    <property type="term" value="P:rRNA processing"/>
    <property type="evidence" value="ECO:0007669"/>
    <property type="project" value="UniProtKB-UniRule"/>
</dbReference>
<evidence type="ECO:0000259" key="7">
    <source>
        <dbReference type="Pfam" id="PF24986"/>
    </source>
</evidence>
<dbReference type="SUPFAM" id="SSF50447">
    <property type="entry name" value="Translation proteins"/>
    <property type="match status" value="1"/>
</dbReference>
<dbReference type="NCBIfam" id="TIGR02273">
    <property type="entry name" value="16S_RimM"/>
    <property type="match status" value="1"/>
</dbReference>
<feature type="domain" description="Ribosome maturation factor RimM PRC barrel" evidence="7">
    <location>
        <begin position="112"/>
        <end position="179"/>
    </location>
</feature>
<comment type="function">
    <text evidence="5">An accessory protein needed during the final step in the assembly of 30S ribosomal subunit, possibly for assembly of the head region. Essential for efficient processing of 16S rRNA. May be needed both before and after RbfA during the maturation of 16S rRNA. It has affinity for free ribosomal 30S subunits but not for 70S ribosomes.</text>
</comment>
<evidence type="ECO:0000259" key="6">
    <source>
        <dbReference type="Pfam" id="PF01782"/>
    </source>
</evidence>
<dbReference type="Proteomes" id="UP000240206">
    <property type="component" value="Unassembled WGS sequence"/>
</dbReference>
<dbReference type="GO" id="GO:0005840">
    <property type="term" value="C:ribosome"/>
    <property type="evidence" value="ECO:0007669"/>
    <property type="project" value="InterPro"/>
</dbReference>
<dbReference type="InterPro" id="IPR056792">
    <property type="entry name" value="PRC_RimM"/>
</dbReference>
<keyword evidence="1 5" id="KW-0963">Cytoplasm</keyword>
<sequence>MPGMDSNLAKPHLVVGKVVAAQGLKGEVRILPATDFPSRLIEPGPRWLQRPGGSLQSLELISGRQLPGRDLFVVCFKGINDRSAAEALVNHELMVDANDRPELEEGEFHVLDLQGLEVRLDVDGPAIGHVIDLHHGGNDLLEIELSADGRHCLVPFVEPIVPEVHVAAGWLLLTPPQGLLDP</sequence>
<accession>A0A2P7EFH7</accession>
<evidence type="ECO:0000256" key="4">
    <source>
        <dbReference type="ARBA" id="ARBA00023186"/>
    </source>
</evidence>
<reference evidence="9" key="1">
    <citation type="submission" date="2018-03" db="EMBL/GenBank/DDBJ databases">
        <title>Ecological and genomic features of two cosmopolitan and abundant freshwater picocyanobacteria.</title>
        <authorList>
            <person name="Cabello-Yeves P.J."/>
            <person name="Picazo A."/>
            <person name="Camacho A."/>
            <person name="Callieri C."/>
            <person name="Rosselli R."/>
            <person name="Roda-Garcia J."/>
            <person name="Coutinho F.H."/>
            <person name="Rodriguez-Valera F."/>
        </authorList>
    </citation>
    <scope>NUCLEOTIDE SEQUENCE [LARGE SCALE GENOMIC DNA]</scope>
    <source>
        <strain evidence="9">Tous</strain>
    </source>
</reference>
<evidence type="ECO:0000256" key="5">
    <source>
        <dbReference type="HAMAP-Rule" id="MF_00014"/>
    </source>
</evidence>
<keyword evidence="2 5" id="KW-0690">Ribosome biogenesis</keyword>
<keyword evidence="9" id="KW-1185">Reference proteome</keyword>
<dbReference type="InterPro" id="IPR009000">
    <property type="entry name" value="Transl_B-barrel_sf"/>
</dbReference>
<feature type="domain" description="RimM N-terminal" evidence="6">
    <location>
        <begin position="14"/>
        <end position="98"/>
    </location>
</feature>
<dbReference type="SUPFAM" id="SSF50346">
    <property type="entry name" value="PRC-barrel domain"/>
    <property type="match status" value="1"/>
</dbReference>
<dbReference type="STRING" id="1910958.BTM30_07645"/>
<dbReference type="EMBL" id="PXVC01000015">
    <property type="protein sequence ID" value="PSI01976.1"/>
    <property type="molecule type" value="Genomic_DNA"/>
</dbReference>
<dbReference type="PANTHER" id="PTHR33692">
    <property type="entry name" value="RIBOSOME MATURATION FACTOR RIMM"/>
    <property type="match status" value="1"/>
</dbReference>
<keyword evidence="4 5" id="KW-0143">Chaperone</keyword>
<dbReference type="HAMAP" id="MF_00014">
    <property type="entry name" value="Ribosome_mat_RimM"/>
    <property type="match status" value="1"/>
</dbReference>